<comment type="caution">
    <text evidence="3">The sequence shown here is derived from an EMBL/GenBank/DDBJ whole genome shotgun (WGS) entry which is preliminary data.</text>
</comment>
<evidence type="ECO:0000256" key="1">
    <source>
        <dbReference type="SAM" id="Phobius"/>
    </source>
</evidence>
<organism evidence="3 4">
    <name type="scientific">Trichomonascus ciferrii</name>
    <dbReference type="NCBI Taxonomy" id="44093"/>
    <lineage>
        <taxon>Eukaryota</taxon>
        <taxon>Fungi</taxon>
        <taxon>Dikarya</taxon>
        <taxon>Ascomycota</taxon>
        <taxon>Saccharomycotina</taxon>
        <taxon>Dipodascomycetes</taxon>
        <taxon>Dipodascales</taxon>
        <taxon>Trichomonascaceae</taxon>
        <taxon>Trichomonascus</taxon>
        <taxon>Trichomonascus ciferrii complex</taxon>
    </lineage>
</organism>
<dbReference type="InterPro" id="IPR013103">
    <property type="entry name" value="RVT_2"/>
</dbReference>
<dbReference type="AlphaFoldDB" id="A0A642V8B2"/>
<dbReference type="Proteomes" id="UP000761534">
    <property type="component" value="Unassembled WGS sequence"/>
</dbReference>
<name>A0A642V8B2_9ASCO</name>
<reference evidence="3" key="1">
    <citation type="journal article" date="2019" name="G3 (Bethesda)">
        <title>Genome Assemblies of Two Rare Opportunistic Yeast Pathogens: Diutina rugosa (syn. Candida rugosa) and Trichomonascus ciferrii (syn. Candida ciferrii).</title>
        <authorList>
            <person name="Mixao V."/>
            <person name="Saus E."/>
            <person name="Hansen A.P."/>
            <person name="Lass-Florl C."/>
            <person name="Gabaldon T."/>
        </authorList>
    </citation>
    <scope>NUCLEOTIDE SEQUENCE</scope>
    <source>
        <strain evidence="3">CBS 4856</strain>
    </source>
</reference>
<keyword evidence="1" id="KW-0472">Membrane</keyword>
<evidence type="ECO:0000313" key="4">
    <source>
        <dbReference type="Proteomes" id="UP000761534"/>
    </source>
</evidence>
<protein>
    <recommendedName>
        <fullName evidence="2">Reverse transcriptase Ty1/copia-type domain-containing protein</fullName>
    </recommendedName>
</protein>
<feature type="domain" description="Reverse transcriptase Ty1/copia-type" evidence="2">
    <location>
        <begin position="30"/>
        <end position="139"/>
    </location>
</feature>
<accession>A0A642V8B2</accession>
<keyword evidence="1" id="KW-0812">Transmembrane</keyword>
<gene>
    <name evidence="3" type="ORF">TRICI_001866</name>
</gene>
<evidence type="ECO:0000313" key="3">
    <source>
        <dbReference type="EMBL" id="KAA8916051.1"/>
    </source>
</evidence>
<evidence type="ECO:0000259" key="2">
    <source>
        <dbReference type="Pfam" id="PF07727"/>
    </source>
</evidence>
<feature type="transmembrane region" description="Helical" evidence="1">
    <location>
        <begin position="144"/>
        <end position="164"/>
    </location>
</feature>
<proteinExistence type="predicted"/>
<dbReference type="VEuPathDB" id="FungiDB:TRICI_001866"/>
<dbReference type="EMBL" id="SWFS01000128">
    <property type="protein sequence ID" value="KAA8916051.1"/>
    <property type="molecule type" value="Genomic_DNA"/>
</dbReference>
<dbReference type="OrthoDB" id="3344688at2759"/>
<keyword evidence="4" id="KW-1185">Reference proteome</keyword>
<keyword evidence="1" id="KW-1133">Transmembrane helix</keyword>
<sequence length="167" mass="19062">MVQSTRNIMSLNSSTLLCLNTIVVHINWPGLYGLKPSPLNWFEYLSTYLQSTGFACLASSEDIFRRDMGDSLAIVAVYVDDDLLIIGFEEELVNQTKGRISNGLKTKNFGPVNRFLGFEVKKDLDHQQTFISSQQYIRKTPHQWMLKLLSLVSILWSTLSNMILRVL</sequence>
<dbReference type="Pfam" id="PF07727">
    <property type="entry name" value="RVT_2"/>
    <property type="match status" value="1"/>
</dbReference>